<sequence length="309" mass="32636">MKSLAIVLSFISSVYATNSVCSQGANKLLVPLLKNYQPAQKFCTSRYSIPVSTQTVTAAAIPITTTDIVSATTTVVVTTTVVAQGIRRANTTPAINPPQPAQDHGRGLEELNIDAQWSSYLKEAKQVVQTLCSCIETPRTSTVTATPTTLVTVTATKVVTATTVATVAARACPTSTSSFALFASASNSFATVNSATQNRFSINLRSTTAAGAAQFFFTDSCRLSVVGLSSELSVVVDLPGQFVYYHFIWLTDPTMAQTYDEAPVACVVSADLTLTCSVRDQNVLQLFGDQLSIAASNEGTASSFTLVPV</sequence>
<gene>
    <name evidence="2" type="ORF">AA0113_g11629</name>
</gene>
<name>A0A4Q4Q4K8_9PLEO</name>
<feature type="signal peptide" evidence="1">
    <location>
        <begin position="1"/>
        <end position="16"/>
    </location>
</feature>
<evidence type="ECO:0000313" key="3">
    <source>
        <dbReference type="Proteomes" id="UP000293823"/>
    </source>
</evidence>
<evidence type="ECO:0000256" key="1">
    <source>
        <dbReference type="SAM" id="SignalP"/>
    </source>
</evidence>
<dbReference type="AlphaFoldDB" id="A0A4Q4Q4K8"/>
<comment type="caution">
    <text evidence="2">The sequence shown here is derived from an EMBL/GenBank/DDBJ whole genome shotgun (WGS) entry which is preliminary data.</text>
</comment>
<proteinExistence type="predicted"/>
<keyword evidence="1" id="KW-0732">Signal</keyword>
<organism evidence="2 3">
    <name type="scientific">Alternaria arborescens</name>
    <dbReference type="NCBI Taxonomy" id="156630"/>
    <lineage>
        <taxon>Eukaryota</taxon>
        <taxon>Fungi</taxon>
        <taxon>Dikarya</taxon>
        <taxon>Ascomycota</taxon>
        <taxon>Pezizomycotina</taxon>
        <taxon>Dothideomycetes</taxon>
        <taxon>Pleosporomycetidae</taxon>
        <taxon>Pleosporales</taxon>
        <taxon>Pleosporineae</taxon>
        <taxon>Pleosporaceae</taxon>
        <taxon>Alternaria</taxon>
        <taxon>Alternaria sect. Alternaria</taxon>
    </lineage>
</organism>
<dbReference type="OrthoDB" id="4161709at2759"/>
<protein>
    <recommendedName>
        <fullName evidence="4">Ubiquitin 3 binding protein But2 C-terminal domain-containing protein</fullName>
    </recommendedName>
</protein>
<keyword evidence="3" id="KW-1185">Reference proteome</keyword>
<evidence type="ECO:0008006" key="4">
    <source>
        <dbReference type="Google" id="ProtNLM"/>
    </source>
</evidence>
<dbReference type="Proteomes" id="UP000293823">
    <property type="component" value="Unassembled WGS sequence"/>
</dbReference>
<feature type="chain" id="PRO_5020902220" description="Ubiquitin 3 binding protein But2 C-terminal domain-containing protein" evidence="1">
    <location>
        <begin position="17"/>
        <end position="309"/>
    </location>
</feature>
<reference evidence="3" key="1">
    <citation type="journal article" date="2019" name="bioRxiv">
        <title>Genomics, evolutionary history and diagnostics of the Alternaria alternata species group including apple and Asian pear pathotypes.</title>
        <authorList>
            <person name="Armitage A.D."/>
            <person name="Cockerton H.M."/>
            <person name="Sreenivasaprasad S."/>
            <person name="Woodhall J.W."/>
            <person name="Lane C.R."/>
            <person name="Harrison R.J."/>
            <person name="Clarkson J.P."/>
        </authorList>
    </citation>
    <scope>NUCLEOTIDE SEQUENCE [LARGE SCALE GENOMIC DNA]</scope>
    <source>
        <strain evidence="3">RGR 97.0016</strain>
    </source>
</reference>
<accession>A0A4Q4Q4K8</accession>
<dbReference type="EMBL" id="PEJP01000073">
    <property type="protein sequence ID" value="RYO33929.1"/>
    <property type="molecule type" value="Genomic_DNA"/>
</dbReference>
<evidence type="ECO:0000313" key="2">
    <source>
        <dbReference type="EMBL" id="RYO33929.1"/>
    </source>
</evidence>